<feature type="transmembrane region" description="Helical" evidence="6">
    <location>
        <begin position="160"/>
        <end position="183"/>
    </location>
</feature>
<dbReference type="InterPro" id="IPR050638">
    <property type="entry name" value="AA-Vitamin_Transporters"/>
</dbReference>
<dbReference type="InterPro" id="IPR000620">
    <property type="entry name" value="EamA_dom"/>
</dbReference>
<evidence type="ECO:0000259" key="7">
    <source>
        <dbReference type="Pfam" id="PF00892"/>
    </source>
</evidence>
<feature type="transmembrane region" description="Helical" evidence="6">
    <location>
        <begin position="20"/>
        <end position="39"/>
    </location>
</feature>
<name>A0A1G6JNG4_9RHOB</name>
<organism evidence="8 9">
    <name type="scientific">Ruegeria marina</name>
    <dbReference type="NCBI Taxonomy" id="639004"/>
    <lineage>
        <taxon>Bacteria</taxon>
        <taxon>Pseudomonadati</taxon>
        <taxon>Pseudomonadota</taxon>
        <taxon>Alphaproteobacteria</taxon>
        <taxon>Rhodobacterales</taxon>
        <taxon>Roseobacteraceae</taxon>
        <taxon>Ruegeria</taxon>
    </lineage>
</organism>
<evidence type="ECO:0000256" key="3">
    <source>
        <dbReference type="ARBA" id="ARBA00022692"/>
    </source>
</evidence>
<keyword evidence="3 6" id="KW-0812">Transmembrane</keyword>
<evidence type="ECO:0000256" key="5">
    <source>
        <dbReference type="ARBA" id="ARBA00023136"/>
    </source>
</evidence>
<dbReference type="Proteomes" id="UP000199628">
    <property type="component" value="Unassembled WGS sequence"/>
</dbReference>
<dbReference type="SUPFAM" id="SSF103481">
    <property type="entry name" value="Multidrug resistance efflux transporter EmrE"/>
    <property type="match status" value="2"/>
</dbReference>
<comment type="subcellular location">
    <subcellularLocation>
        <location evidence="1">Membrane</location>
        <topology evidence="1">Multi-pass membrane protein</topology>
    </subcellularLocation>
</comment>
<proteinExistence type="inferred from homology"/>
<accession>A0A1G6JNG4</accession>
<feature type="transmembrane region" description="Helical" evidence="6">
    <location>
        <begin position="81"/>
        <end position="100"/>
    </location>
</feature>
<feature type="transmembrane region" description="Helical" evidence="6">
    <location>
        <begin position="227"/>
        <end position="250"/>
    </location>
</feature>
<keyword evidence="9" id="KW-1185">Reference proteome</keyword>
<evidence type="ECO:0000313" key="9">
    <source>
        <dbReference type="Proteomes" id="UP000199628"/>
    </source>
</evidence>
<evidence type="ECO:0000256" key="4">
    <source>
        <dbReference type="ARBA" id="ARBA00022989"/>
    </source>
</evidence>
<feature type="transmembrane region" description="Helical" evidence="6">
    <location>
        <begin position="257"/>
        <end position="276"/>
    </location>
</feature>
<dbReference type="PANTHER" id="PTHR32322:SF2">
    <property type="entry name" value="EAMA DOMAIN-CONTAINING PROTEIN"/>
    <property type="match status" value="1"/>
</dbReference>
<dbReference type="PANTHER" id="PTHR32322">
    <property type="entry name" value="INNER MEMBRANE TRANSPORTER"/>
    <property type="match status" value="1"/>
</dbReference>
<dbReference type="STRING" id="639004.SAMN04488239_101401"/>
<feature type="domain" description="EamA" evidence="7">
    <location>
        <begin position="164"/>
        <end position="299"/>
    </location>
</feature>
<dbReference type="InterPro" id="IPR037185">
    <property type="entry name" value="EmrE-like"/>
</dbReference>
<feature type="transmembrane region" description="Helical" evidence="6">
    <location>
        <begin position="282"/>
        <end position="299"/>
    </location>
</feature>
<evidence type="ECO:0000313" key="8">
    <source>
        <dbReference type="EMBL" id="SDC20290.1"/>
    </source>
</evidence>
<feature type="transmembrane region" description="Helical" evidence="6">
    <location>
        <begin position="112"/>
        <end position="129"/>
    </location>
</feature>
<gene>
    <name evidence="8" type="ORF">SAMN04488239_101401</name>
</gene>
<feature type="transmembrane region" description="Helical" evidence="6">
    <location>
        <begin position="136"/>
        <end position="154"/>
    </location>
</feature>
<protein>
    <submittedName>
        <fullName evidence="8">EamA-like transporter family protein</fullName>
    </submittedName>
</protein>
<keyword evidence="4 6" id="KW-1133">Transmembrane helix</keyword>
<keyword evidence="5 6" id="KW-0472">Membrane</keyword>
<feature type="domain" description="EamA" evidence="7">
    <location>
        <begin position="21"/>
        <end position="153"/>
    </location>
</feature>
<comment type="similarity">
    <text evidence="2">Belongs to the EamA transporter family.</text>
</comment>
<feature type="transmembrane region" description="Helical" evidence="6">
    <location>
        <begin position="195"/>
        <end position="215"/>
    </location>
</feature>
<dbReference type="Pfam" id="PF00892">
    <property type="entry name" value="EamA"/>
    <property type="match status" value="2"/>
</dbReference>
<evidence type="ECO:0000256" key="1">
    <source>
        <dbReference type="ARBA" id="ARBA00004141"/>
    </source>
</evidence>
<evidence type="ECO:0000256" key="2">
    <source>
        <dbReference type="ARBA" id="ARBA00007362"/>
    </source>
</evidence>
<sequence length="301" mass="32121">MCRNCTSFWRMEEKRPVDAAGAAALIGIAALLAFNQVVIKITGGGFGPVFQAGLRSGIALVFLLGWIWVLGKPMAFPRAAIAGGLITGLLFTVEFMAIFTALDLTAVSRSSILFYSMPVWLALGAHVLLPGERLSGPRVMGLMLAMVGVVLALLDRDAAHVSLTGDALAVFAAMCWAGLALVVRITPLARVSAELQLMCQLVVSAPILLMLAPFFGDLMRDPQPLHWAGLLFQSIGVVGLGFMIWFRLLATYRANGVASFSFLSPVLAVIFGWLALGEHVAGQVWLALGLVAAGIFLINRR</sequence>
<reference evidence="9" key="1">
    <citation type="submission" date="2016-10" db="EMBL/GenBank/DDBJ databases">
        <authorList>
            <person name="Varghese N."/>
            <person name="Submissions S."/>
        </authorList>
    </citation>
    <scope>NUCLEOTIDE SEQUENCE [LARGE SCALE GENOMIC DNA]</scope>
    <source>
        <strain evidence="9">CGMCC 1.9108</strain>
    </source>
</reference>
<feature type="transmembrane region" description="Helical" evidence="6">
    <location>
        <begin position="45"/>
        <end position="69"/>
    </location>
</feature>
<dbReference type="AlphaFoldDB" id="A0A1G6JNG4"/>
<dbReference type="GO" id="GO:0016020">
    <property type="term" value="C:membrane"/>
    <property type="evidence" value="ECO:0007669"/>
    <property type="project" value="UniProtKB-SubCell"/>
</dbReference>
<dbReference type="EMBL" id="FMZV01000001">
    <property type="protein sequence ID" value="SDC20290.1"/>
    <property type="molecule type" value="Genomic_DNA"/>
</dbReference>
<evidence type="ECO:0000256" key="6">
    <source>
        <dbReference type="SAM" id="Phobius"/>
    </source>
</evidence>